<comment type="similarity">
    <text evidence="4">Belongs to the HAD-like hydrolase superfamily. MasA/MtnC family.</text>
</comment>
<proteinExistence type="inferred from homology"/>
<dbReference type="Pfam" id="PF00702">
    <property type="entry name" value="Hydrolase"/>
    <property type="match status" value="1"/>
</dbReference>
<evidence type="ECO:0000256" key="2">
    <source>
        <dbReference type="ARBA" id="ARBA00022801"/>
    </source>
</evidence>
<protein>
    <recommendedName>
        <fullName evidence="4">Enolase-phosphatase E1</fullName>
        <ecNumber evidence="4">3.1.3.77</ecNumber>
    </recommendedName>
    <alternativeName>
        <fullName evidence="4">2,3-diketo-5-methylthio-1-phosphopentane phosphatase</fullName>
    </alternativeName>
</protein>
<dbReference type="SFLD" id="SFLDF00044">
    <property type="entry name" value="enolase-phosphatase"/>
    <property type="match status" value="1"/>
</dbReference>
<gene>
    <name evidence="4 5" type="primary">mtnC</name>
    <name evidence="5" type="ORF">H4F98_08090</name>
</gene>
<keyword evidence="1 4" id="KW-0028">Amino-acid biosynthesis</keyword>
<dbReference type="GO" id="GO:0043874">
    <property type="term" value="F:acireductone synthase activity"/>
    <property type="evidence" value="ECO:0007669"/>
    <property type="project" value="UniProtKB-EC"/>
</dbReference>
<dbReference type="HAMAP" id="MF_01681">
    <property type="entry name" value="Salvage_MtnC"/>
    <property type="match status" value="1"/>
</dbReference>
<comment type="caution">
    <text evidence="5">The sequence shown here is derived from an EMBL/GenBank/DDBJ whole genome shotgun (WGS) entry which is preliminary data.</text>
</comment>
<dbReference type="NCBIfam" id="TIGR01549">
    <property type="entry name" value="HAD-SF-IA-v1"/>
    <property type="match status" value="1"/>
</dbReference>
<dbReference type="GO" id="GO:0019509">
    <property type="term" value="P:L-methionine salvage from methylthioadenosine"/>
    <property type="evidence" value="ECO:0007669"/>
    <property type="project" value="UniProtKB-UniRule"/>
</dbReference>
<dbReference type="InterPro" id="IPR023943">
    <property type="entry name" value="Enolase-ppase_E1"/>
</dbReference>
<comment type="pathway">
    <text evidence="4">Amino-acid biosynthesis; L-methionine biosynthesis via salvage pathway; L-methionine from S-methyl-5-thio-alpha-D-ribose 1-phosphate: step 4/6.</text>
</comment>
<reference evidence="5 6" key="1">
    <citation type="submission" date="2020-08" db="EMBL/GenBank/DDBJ databases">
        <authorList>
            <person name="Xu S."/>
            <person name="Li A."/>
        </authorList>
    </citation>
    <scope>NUCLEOTIDE SEQUENCE [LARGE SCALE GENOMIC DNA]</scope>
    <source>
        <strain evidence="5 6">119BY6-57</strain>
    </source>
</reference>
<dbReference type="InterPro" id="IPR023214">
    <property type="entry name" value="HAD_sf"/>
</dbReference>
<dbReference type="GO" id="GO:0043716">
    <property type="term" value="F:2-hydroxy-3-keto-5-methylthiopentenyl-1-phosphate phosphatase activity"/>
    <property type="evidence" value="ECO:0007669"/>
    <property type="project" value="UniProtKB-UniRule"/>
</dbReference>
<comment type="pathway">
    <text evidence="4">Amino-acid biosynthesis; L-methionine biosynthesis via salvage pathway; L-methionine from S-methyl-5-thio-alpha-D-ribose 1-phosphate: step 3/6.</text>
</comment>
<dbReference type="SFLD" id="SFLDS00003">
    <property type="entry name" value="Haloacid_Dehalogenase"/>
    <property type="match status" value="1"/>
</dbReference>
<evidence type="ECO:0000256" key="3">
    <source>
        <dbReference type="ARBA" id="ARBA00023167"/>
    </source>
</evidence>
<dbReference type="UniPathway" id="UPA00904">
    <property type="reaction ID" value="UER00876"/>
</dbReference>
<dbReference type="GO" id="GO:0000287">
    <property type="term" value="F:magnesium ion binding"/>
    <property type="evidence" value="ECO:0007669"/>
    <property type="project" value="UniProtKB-UniRule"/>
</dbReference>
<dbReference type="GO" id="GO:0043715">
    <property type="term" value="F:2,3-diketo-5-methylthiopentyl-1-phosphate enolase activity"/>
    <property type="evidence" value="ECO:0007669"/>
    <property type="project" value="UniProtKB-UniRule"/>
</dbReference>
<dbReference type="AlphaFoldDB" id="A0A7W3TLH6"/>
<dbReference type="Gene3D" id="1.10.720.60">
    <property type="match status" value="1"/>
</dbReference>
<dbReference type="EC" id="3.1.3.77" evidence="4"/>
<dbReference type="CDD" id="cd01629">
    <property type="entry name" value="HAD_EP"/>
    <property type="match status" value="1"/>
</dbReference>
<keyword evidence="6" id="KW-1185">Reference proteome</keyword>
<name>A0A7W3TLH6_9GAMM</name>
<dbReference type="Proteomes" id="UP000523196">
    <property type="component" value="Unassembled WGS sequence"/>
</dbReference>
<keyword evidence="2 4" id="KW-0378">Hydrolase</keyword>
<keyword evidence="3 4" id="KW-0486">Methionine biosynthesis</keyword>
<comment type="function">
    <text evidence="4">Bifunctional enzyme that catalyzes the enolization of 2,3-diketo-5-methylthiopentyl-1-phosphate (DK-MTP-1-P) into the intermediate 2-hydroxy-3-keto-5-methylthiopentenyl-1-phosphate (HK-MTPenyl-1-P), which is then dephosphorylated to form the acireductone 1,2-dihydroxy-3-keto-5-methylthiopentene (DHK-MTPene).</text>
</comment>
<comment type="cofactor">
    <cofactor evidence="4">
        <name>Mg(2+)</name>
        <dbReference type="ChEBI" id="CHEBI:18420"/>
    </cofactor>
    <text evidence="4">Binds 1 Mg(2+) ion per subunit.</text>
</comment>
<dbReference type="InterPro" id="IPR006439">
    <property type="entry name" value="HAD-SF_hydro_IA"/>
</dbReference>
<keyword evidence="4" id="KW-0479">Metal-binding</keyword>
<evidence type="ECO:0000313" key="6">
    <source>
        <dbReference type="Proteomes" id="UP000523196"/>
    </source>
</evidence>
<organism evidence="5 6">
    <name type="scientific">Marilutibacter spongiae</name>
    <dbReference type="NCBI Taxonomy" id="2025720"/>
    <lineage>
        <taxon>Bacteria</taxon>
        <taxon>Pseudomonadati</taxon>
        <taxon>Pseudomonadota</taxon>
        <taxon>Gammaproteobacteria</taxon>
        <taxon>Lysobacterales</taxon>
        <taxon>Lysobacteraceae</taxon>
        <taxon>Marilutibacter</taxon>
    </lineage>
</organism>
<dbReference type="Gene3D" id="3.40.50.1000">
    <property type="entry name" value="HAD superfamily/HAD-like"/>
    <property type="match status" value="1"/>
</dbReference>
<evidence type="ECO:0000256" key="4">
    <source>
        <dbReference type="HAMAP-Rule" id="MF_01681"/>
    </source>
</evidence>
<dbReference type="InterPro" id="IPR036412">
    <property type="entry name" value="HAD-like_sf"/>
</dbReference>
<dbReference type="SUPFAM" id="SSF56784">
    <property type="entry name" value="HAD-like"/>
    <property type="match status" value="1"/>
</dbReference>
<comment type="catalytic activity">
    <reaction evidence="4">
        <text>5-methylsulfanyl-2,3-dioxopentyl phosphate + H2O = 1,2-dihydroxy-5-(methylsulfanyl)pent-1-en-3-one + phosphate</text>
        <dbReference type="Rhea" id="RHEA:21700"/>
        <dbReference type="ChEBI" id="CHEBI:15377"/>
        <dbReference type="ChEBI" id="CHEBI:43474"/>
        <dbReference type="ChEBI" id="CHEBI:49252"/>
        <dbReference type="ChEBI" id="CHEBI:58828"/>
        <dbReference type="EC" id="3.1.3.77"/>
    </reaction>
</comment>
<dbReference type="EMBL" id="JACHTF010000007">
    <property type="protein sequence ID" value="MBB1060535.1"/>
    <property type="molecule type" value="Genomic_DNA"/>
</dbReference>
<sequence>MSAASDTARRPKAILTDIEGTTSSISFVKDVLFPYARRALPAFVQTRGREPAVRKWLDAVATENGGMCSDRMIAEVLQGWIDQDRKHTALKALQGMIWADGYRSADFTAHIYPDAAESLKRWHADGIPLYVYSSGSVPAQRLFFGHSDAGDMTAMFSGWFDTEIGGKREAASYRRIIETIGLPAGDVLFLSDVVAELDAAREAGLDTVLVDRLEDYPDPRTGEATHGHARIEGFDALA</sequence>
<dbReference type="PANTHER" id="PTHR20371">
    <property type="entry name" value="ENOLASE-PHOSPHATASE E1"/>
    <property type="match status" value="1"/>
</dbReference>
<dbReference type="PANTHER" id="PTHR20371:SF1">
    <property type="entry name" value="ENOLASE-PHOSPHATASE E1"/>
    <property type="match status" value="1"/>
</dbReference>
<dbReference type="NCBIfam" id="TIGR01691">
    <property type="entry name" value="enolase-ppase"/>
    <property type="match status" value="1"/>
</dbReference>
<dbReference type="FunFam" id="3.40.50.1000:FF:000079">
    <property type="entry name" value="Enolase-phosphatase E1"/>
    <property type="match status" value="1"/>
</dbReference>
<comment type="subunit">
    <text evidence="4">Monomer.</text>
</comment>
<dbReference type="SFLD" id="SFLDG01129">
    <property type="entry name" value="C1.5:_HAD__Beta-PGM__Phosphata"/>
    <property type="match status" value="1"/>
</dbReference>
<keyword evidence="4" id="KW-0460">Magnesium</keyword>
<evidence type="ECO:0000313" key="5">
    <source>
        <dbReference type="EMBL" id="MBB1060535.1"/>
    </source>
</evidence>
<dbReference type="RefSeq" id="WP_182686570.1">
    <property type="nucleotide sequence ID" value="NZ_JACHTF010000007.1"/>
</dbReference>
<dbReference type="SFLD" id="SFLDG01133">
    <property type="entry name" value="C1.5.4:_Enolase-phosphatase_Li"/>
    <property type="match status" value="1"/>
</dbReference>
<evidence type="ECO:0000256" key="1">
    <source>
        <dbReference type="ARBA" id="ARBA00022605"/>
    </source>
</evidence>
<accession>A0A7W3TLH6</accession>